<dbReference type="InterPro" id="IPR003200">
    <property type="entry name" value="Nict_dMeBzImd_PRibTrfase"/>
</dbReference>
<dbReference type="HAMAP" id="MF_01086">
    <property type="entry name" value="UPF0284"/>
    <property type="match status" value="1"/>
</dbReference>
<dbReference type="Gene3D" id="3.40.50.10210">
    <property type="match status" value="1"/>
</dbReference>
<sequence length="377" mass="40690">MPLNSSDAHCLIAHHTNIDITQRWQQKYQGKRPCYICILGFTETALVPDISAAGNTPKARRMTAVADAEFIYDGPSPNPHYPLPPLQAGVSPALLTRAITTGLNLPVYLFNTGLPYSPSVPHIDIDGAIARCVSSGQALPLDKVDQLFNAGLRWGKTLGRRFSDSYLIIGECVVAGTTTAQATLTALGFNVAGLIGSSHAICNHKQKTELIETGLQGQPANQSKRSVWEAIAAVGDPMQPFALGMTLAASQHSGVLLAGGSQMIAVYTMLQQLGSRYPWNSNNIVIGTTQWIMNDATSQLMKLARTVPTPPIMSSQFSFKQSNYPQFTLFEQGYVKEGVGAGGCLIAGHLYQNWQQTKSLQAMEALLESCLKQSKPL</sequence>
<dbReference type="InterPro" id="IPR002805">
    <property type="entry name" value="Nict_dMeBzImd_PRibTrfase_arc"/>
</dbReference>
<name>A0A947DDM2_9CYAN</name>
<comment type="caution">
    <text evidence="2">The sequence shown here is derived from an EMBL/GenBank/DDBJ whole genome shotgun (WGS) entry which is preliminary data.</text>
</comment>
<accession>A0A947DDM2</accession>
<dbReference type="PANTHER" id="PTHR38811">
    <property type="match status" value="1"/>
</dbReference>
<organism evidence="2 3">
    <name type="scientific">Leptothoe spongobia TAU-MAC 1115</name>
    <dbReference type="NCBI Taxonomy" id="1967444"/>
    <lineage>
        <taxon>Bacteria</taxon>
        <taxon>Bacillati</taxon>
        <taxon>Cyanobacteriota</taxon>
        <taxon>Cyanophyceae</taxon>
        <taxon>Nodosilineales</taxon>
        <taxon>Cymatolegaceae</taxon>
        <taxon>Leptothoe</taxon>
        <taxon>Leptothoe spongobia</taxon>
    </lineage>
</organism>
<reference evidence="2" key="2">
    <citation type="journal article" date="2021" name="Mar. Drugs">
        <title>Genome Reduction and Secondary Metabolism of the Marine Sponge-Associated Cyanobacterium Leptothoe.</title>
        <authorList>
            <person name="Konstantinou D."/>
            <person name="Popin R.V."/>
            <person name="Fewer D.P."/>
            <person name="Sivonen K."/>
            <person name="Gkelis S."/>
        </authorList>
    </citation>
    <scope>NUCLEOTIDE SEQUENCE</scope>
    <source>
        <strain evidence="2">TAU-MAC 1115</strain>
    </source>
</reference>
<dbReference type="InterPro" id="IPR036087">
    <property type="entry name" value="Nict_dMeBzImd_PRibTrfase_sf"/>
</dbReference>
<evidence type="ECO:0000313" key="3">
    <source>
        <dbReference type="Proteomes" id="UP000717364"/>
    </source>
</evidence>
<dbReference type="GO" id="GO:0008939">
    <property type="term" value="F:nicotinate-nucleotide-dimethylbenzimidazole phosphoribosyltransferase activity"/>
    <property type="evidence" value="ECO:0007669"/>
    <property type="project" value="InterPro"/>
</dbReference>
<dbReference type="SUPFAM" id="SSF52733">
    <property type="entry name" value="Nicotinate mononucleotide:5,6-dimethylbenzimidazole phosphoribosyltransferase (CobT)"/>
    <property type="match status" value="1"/>
</dbReference>
<proteinExistence type="inferred from homology"/>
<evidence type="ECO:0000313" key="2">
    <source>
        <dbReference type="EMBL" id="MBT9314945.1"/>
    </source>
</evidence>
<comment type="similarity">
    <text evidence="1">Belongs to the UPF0284 family.</text>
</comment>
<dbReference type="NCBIfam" id="NF003373">
    <property type="entry name" value="PRK04447.1-6"/>
    <property type="match status" value="1"/>
</dbReference>
<dbReference type="Proteomes" id="UP000717364">
    <property type="component" value="Unassembled WGS sequence"/>
</dbReference>
<gene>
    <name evidence="2" type="ORF">IXB50_05865</name>
</gene>
<keyword evidence="3" id="KW-1185">Reference proteome</keyword>
<dbReference type="Pfam" id="PF02277">
    <property type="entry name" value="DBI_PRT"/>
    <property type="match status" value="1"/>
</dbReference>
<dbReference type="NCBIfam" id="TIGR00303">
    <property type="entry name" value="nicotinate mononucleotide-dependent phosphoribosyltransferase CobT"/>
    <property type="match status" value="1"/>
</dbReference>
<dbReference type="AlphaFoldDB" id="A0A947DDM2"/>
<reference evidence="2" key="1">
    <citation type="submission" date="2020-11" db="EMBL/GenBank/DDBJ databases">
        <authorList>
            <person name="Konstantinou D."/>
            <person name="Gkelis S."/>
            <person name="Popin R."/>
            <person name="Fewer D."/>
            <person name="Sivonen K."/>
        </authorList>
    </citation>
    <scope>NUCLEOTIDE SEQUENCE</scope>
    <source>
        <strain evidence="2">TAU-MAC 1115</strain>
    </source>
</reference>
<evidence type="ECO:0000256" key="1">
    <source>
        <dbReference type="HAMAP-Rule" id="MF_01086"/>
    </source>
</evidence>
<dbReference type="PANTHER" id="PTHR38811:SF1">
    <property type="entry name" value="UPF0284 PROTEIN SLL1500"/>
    <property type="match status" value="1"/>
</dbReference>
<protein>
    <recommendedName>
        <fullName evidence="1">UPF0284 protein IXB50_05865</fullName>
    </recommendedName>
</protein>
<dbReference type="EMBL" id="JADOES010000008">
    <property type="protein sequence ID" value="MBT9314945.1"/>
    <property type="molecule type" value="Genomic_DNA"/>
</dbReference>